<feature type="compositionally biased region" description="Polar residues" evidence="10">
    <location>
        <begin position="382"/>
        <end position="394"/>
    </location>
</feature>
<dbReference type="Pfam" id="PF00001">
    <property type="entry name" value="7tm_1"/>
    <property type="match status" value="1"/>
</dbReference>
<proteinExistence type="inferred from homology"/>
<feature type="transmembrane region" description="Helical" evidence="11">
    <location>
        <begin position="152"/>
        <end position="170"/>
    </location>
</feature>
<dbReference type="PROSITE" id="PS50262">
    <property type="entry name" value="G_PROTEIN_RECEP_F1_2"/>
    <property type="match status" value="1"/>
</dbReference>
<feature type="transmembrane region" description="Helical" evidence="11">
    <location>
        <begin position="244"/>
        <end position="266"/>
    </location>
</feature>
<feature type="transmembrane region" description="Helical" evidence="11">
    <location>
        <begin position="75"/>
        <end position="97"/>
    </location>
</feature>
<evidence type="ECO:0000256" key="8">
    <source>
        <dbReference type="ARBA" id="ARBA00023224"/>
    </source>
</evidence>
<comment type="caution">
    <text evidence="13">The sequence shown here is derived from an EMBL/GenBank/DDBJ whole genome shotgun (WGS) entry which is preliminary data.</text>
</comment>
<feature type="region of interest" description="Disordered" evidence="10">
    <location>
        <begin position="16"/>
        <end position="39"/>
    </location>
</feature>
<keyword evidence="8 9" id="KW-0807">Transducer</keyword>
<dbReference type="PROSITE" id="PS00237">
    <property type="entry name" value="G_PROTEIN_RECEP_F1_1"/>
    <property type="match status" value="1"/>
</dbReference>
<keyword evidence="3 9" id="KW-0812">Transmembrane</keyword>
<evidence type="ECO:0000259" key="12">
    <source>
        <dbReference type="PROSITE" id="PS50262"/>
    </source>
</evidence>
<evidence type="ECO:0000256" key="11">
    <source>
        <dbReference type="SAM" id="Phobius"/>
    </source>
</evidence>
<name>A0A5C6MPF4_9TELE</name>
<dbReference type="Proteomes" id="UP000324091">
    <property type="component" value="Chromosome 8"/>
</dbReference>
<evidence type="ECO:0000313" key="14">
    <source>
        <dbReference type="Proteomes" id="UP000324091"/>
    </source>
</evidence>
<comment type="subcellular location">
    <subcellularLocation>
        <location evidence="1">Cell membrane</location>
        <topology evidence="1">Multi-pass membrane protein</topology>
    </subcellularLocation>
</comment>
<dbReference type="PANTHER" id="PTHR24226:SF0">
    <property type="entry name" value="G-PROTEIN COUPLED RECEPTOR 182"/>
    <property type="match status" value="1"/>
</dbReference>
<dbReference type="PRINTS" id="PR01157">
    <property type="entry name" value="P2YPURNOCPTR"/>
</dbReference>
<dbReference type="PRINTS" id="PR00237">
    <property type="entry name" value="GPCRRHODOPSN"/>
</dbReference>
<evidence type="ECO:0000256" key="4">
    <source>
        <dbReference type="ARBA" id="ARBA00022989"/>
    </source>
</evidence>
<dbReference type="Gene3D" id="1.20.1070.10">
    <property type="entry name" value="Rhodopsin 7-helix transmembrane proteins"/>
    <property type="match status" value="1"/>
</dbReference>
<evidence type="ECO:0000313" key="13">
    <source>
        <dbReference type="EMBL" id="TWW56091.1"/>
    </source>
</evidence>
<evidence type="ECO:0000256" key="3">
    <source>
        <dbReference type="ARBA" id="ARBA00022692"/>
    </source>
</evidence>
<keyword evidence="6 11" id="KW-0472">Membrane</keyword>
<feature type="region of interest" description="Disordered" evidence="10">
    <location>
        <begin position="368"/>
        <end position="394"/>
    </location>
</feature>
<feature type="domain" description="G-protein coupled receptors family 1 profile" evidence="12">
    <location>
        <begin position="91"/>
        <end position="342"/>
    </location>
</feature>
<feature type="transmembrane region" description="Helical" evidence="11">
    <location>
        <begin position="191"/>
        <end position="209"/>
    </location>
</feature>
<dbReference type="GO" id="GO:0005886">
    <property type="term" value="C:plasma membrane"/>
    <property type="evidence" value="ECO:0007669"/>
    <property type="project" value="UniProtKB-SubCell"/>
</dbReference>
<protein>
    <submittedName>
        <fullName evidence="13">G-protein coupled receptor 182</fullName>
    </submittedName>
</protein>
<keyword evidence="7 9" id="KW-0675">Receptor</keyword>
<organism evidence="13 14">
    <name type="scientific">Takifugu flavidus</name>
    <name type="common">sansaifugu</name>
    <dbReference type="NCBI Taxonomy" id="433684"/>
    <lineage>
        <taxon>Eukaryota</taxon>
        <taxon>Metazoa</taxon>
        <taxon>Chordata</taxon>
        <taxon>Craniata</taxon>
        <taxon>Vertebrata</taxon>
        <taxon>Euteleostomi</taxon>
        <taxon>Actinopterygii</taxon>
        <taxon>Neopterygii</taxon>
        <taxon>Teleostei</taxon>
        <taxon>Neoteleostei</taxon>
        <taxon>Acanthomorphata</taxon>
        <taxon>Eupercaria</taxon>
        <taxon>Tetraodontiformes</taxon>
        <taxon>Tetradontoidea</taxon>
        <taxon>Tetraodontidae</taxon>
        <taxon>Takifugu</taxon>
    </lineage>
</organism>
<sequence>MAHIISASEVDTHLQPLTQSSPELPKRTEHPRPPRPPRPEQMTAAELNHSLDHDNETLWTWHNCAIELDEKWRRIFLFLLYLFCFMVGLLENALVVWVNWRRRHSASGVLFCIINVSLSDLMVILVLPFFMMEVTISDVWLWGRFLCKVTNLIYLINSYSSSFFLAFMSLERYLSLTRPSFPAFFPVVGRRRWIFCGGLWALSFFLALLENVHVDLLELDEPGCYLMPEKFEIQWFVSMSVLRLFFQFLLPSAVIITCNVLIARALRTAPDVQDRRNLWLVHVYSLVFVMCWFPFHLATFLMVLDELYHFLFSCRMIQVLYFSLSVVDAISLLHCVANPILYNFLSKSFRNNLINAVVDSLPREATQPHVPNGGDLGKQRKLSNASTSQSDVGS</sequence>
<keyword evidence="2" id="KW-1003">Cell membrane</keyword>
<dbReference type="PANTHER" id="PTHR24226">
    <property type="entry name" value="G-PROTEIN COUPLED RECEPTOR 182 AND ESTROGEN RECEPTOR 1"/>
    <property type="match status" value="1"/>
</dbReference>
<comment type="similarity">
    <text evidence="9">Belongs to the G-protein coupled receptor 1 family.</text>
</comment>
<feature type="transmembrane region" description="Helical" evidence="11">
    <location>
        <begin position="316"/>
        <end position="341"/>
    </location>
</feature>
<evidence type="ECO:0000256" key="7">
    <source>
        <dbReference type="ARBA" id="ARBA00023170"/>
    </source>
</evidence>
<evidence type="ECO:0000256" key="5">
    <source>
        <dbReference type="ARBA" id="ARBA00023040"/>
    </source>
</evidence>
<dbReference type="InterPro" id="IPR047143">
    <property type="entry name" value="GPER1-like"/>
</dbReference>
<reference evidence="13 14" key="1">
    <citation type="submission" date="2019-04" db="EMBL/GenBank/DDBJ databases">
        <title>Chromosome genome assembly for Takifugu flavidus.</title>
        <authorList>
            <person name="Xiao S."/>
        </authorList>
    </citation>
    <scope>NUCLEOTIDE SEQUENCE [LARGE SCALE GENOMIC DNA]</scope>
    <source>
        <strain evidence="13">HTHZ2018</strain>
        <tissue evidence="13">Muscle</tissue>
    </source>
</reference>
<dbReference type="AlphaFoldDB" id="A0A5C6MPF4"/>
<evidence type="ECO:0000256" key="9">
    <source>
        <dbReference type="RuleBase" id="RU000688"/>
    </source>
</evidence>
<accession>A0A5C6MPF4</accession>
<dbReference type="GO" id="GO:0004930">
    <property type="term" value="F:G protein-coupled receptor activity"/>
    <property type="evidence" value="ECO:0007669"/>
    <property type="project" value="UniProtKB-KW"/>
</dbReference>
<evidence type="ECO:0000256" key="6">
    <source>
        <dbReference type="ARBA" id="ARBA00023136"/>
    </source>
</evidence>
<keyword evidence="4 11" id="KW-1133">Transmembrane helix</keyword>
<dbReference type="EMBL" id="RHFK02000021">
    <property type="protein sequence ID" value="TWW56091.1"/>
    <property type="molecule type" value="Genomic_DNA"/>
</dbReference>
<dbReference type="SUPFAM" id="SSF81321">
    <property type="entry name" value="Family A G protein-coupled receptor-like"/>
    <property type="match status" value="1"/>
</dbReference>
<keyword evidence="5 9" id="KW-0297">G-protein coupled receptor</keyword>
<dbReference type="InterPro" id="IPR000276">
    <property type="entry name" value="GPCR_Rhodpsn"/>
</dbReference>
<feature type="transmembrane region" description="Helical" evidence="11">
    <location>
        <begin position="109"/>
        <end position="132"/>
    </location>
</feature>
<keyword evidence="14" id="KW-1185">Reference proteome</keyword>
<evidence type="ECO:0000256" key="10">
    <source>
        <dbReference type="SAM" id="MobiDB-lite"/>
    </source>
</evidence>
<evidence type="ECO:0000256" key="1">
    <source>
        <dbReference type="ARBA" id="ARBA00004651"/>
    </source>
</evidence>
<feature type="transmembrane region" description="Helical" evidence="11">
    <location>
        <begin position="278"/>
        <end position="304"/>
    </location>
</feature>
<gene>
    <name evidence="13" type="ORF">D4764_08G0000780</name>
</gene>
<evidence type="ECO:0000256" key="2">
    <source>
        <dbReference type="ARBA" id="ARBA00022475"/>
    </source>
</evidence>
<dbReference type="InterPro" id="IPR017452">
    <property type="entry name" value="GPCR_Rhodpsn_7TM"/>
</dbReference>